<proteinExistence type="predicted"/>
<dbReference type="Proteomes" id="UP000295709">
    <property type="component" value="Unassembled WGS sequence"/>
</dbReference>
<gene>
    <name evidence="2" type="ORF">BCF50_0250</name>
    <name evidence="1" type="ORF">EGI05_06560</name>
</gene>
<evidence type="ECO:0000313" key="4">
    <source>
        <dbReference type="Proteomes" id="UP000295709"/>
    </source>
</evidence>
<dbReference type="EMBL" id="RJTX01000001">
    <property type="protein sequence ID" value="ROI00540.1"/>
    <property type="molecule type" value="Genomic_DNA"/>
</dbReference>
<protein>
    <recommendedName>
        <fullName evidence="5">Glycosyltransferase family 1 protein</fullName>
    </recommendedName>
</protein>
<evidence type="ECO:0000313" key="3">
    <source>
        <dbReference type="Proteomes" id="UP000269375"/>
    </source>
</evidence>
<dbReference type="AlphaFoldDB" id="A0A3N0W655"/>
<reference evidence="1" key="1">
    <citation type="submission" date="2018-11" db="EMBL/GenBank/DDBJ databases">
        <title>Proposal to divide the Flavobacteriaceae and reorganize its genera based on Amino Acid Identity values calculated from whole genome sequences.</title>
        <authorList>
            <person name="Nicholson A.C."/>
            <person name="Gulvik C.A."/>
            <person name="Whitney A.M."/>
            <person name="Humrighouse B.W."/>
            <person name="Bell M."/>
            <person name="Holmes B."/>
            <person name="Steigerwalt A."/>
            <person name="Villarma A."/>
            <person name="Sheth M."/>
            <person name="Batra D."/>
            <person name="Pryor J."/>
            <person name="Bernardet J.-F."/>
            <person name="Hugo C."/>
            <person name="Kampfer P."/>
            <person name="Newman J."/>
            <person name="Mcquiston J.R."/>
        </authorList>
    </citation>
    <scope>NUCLEOTIDE SEQUENCE</scope>
    <source>
        <strain evidence="1">DSM 15235</strain>
    </source>
</reference>
<dbReference type="Proteomes" id="UP000269375">
    <property type="component" value="Unassembled WGS sequence"/>
</dbReference>
<keyword evidence="4" id="KW-1185">Reference proteome</keyword>
<organism evidence="1 3">
    <name type="scientific">Chryseobacterium daecheongense</name>
    <dbReference type="NCBI Taxonomy" id="192389"/>
    <lineage>
        <taxon>Bacteria</taxon>
        <taxon>Pseudomonadati</taxon>
        <taxon>Bacteroidota</taxon>
        <taxon>Flavobacteriia</taxon>
        <taxon>Flavobacteriales</taxon>
        <taxon>Weeksellaceae</taxon>
        <taxon>Chryseobacterium group</taxon>
        <taxon>Chryseobacterium</taxon>
    </lineage>
</organism>
<dbReference type="RefSeq" id="WP_123262238.1">
    <property type="nucleotide sequence ID" value="NZ_RJTX01000001.1"/>
</dbReference>
<sequence length="359" mass="41904">MNKRIFLTHVVPKNKIESLDVSAAGNYFSYNLIDNNCFDEVWSMIPINIDEKIVENDGIHYIQTRFLSNKNVFRLLNIFIDNLKVFLGIKGNVNLWYYNLTHQTVFLYLLLKIFKPRVKQFVILLDFTPSKNKISLQNFIFNLINKSDGVISLTSNKFLYSKNTIVLPGIVTEIKDNSKITSVNKSFMLSGILSKNRCPELILKAFSEFPEYELIITGKIDDQSLVDTYCNTFSNIRYLGFLNYDNYVKELEKATFSINSRDPQYEENLYNFPSKSIEHLMHNKILVSTMEYSELNGIEYMYVPPTLDDFRTFFKELKNIDEDELIGKYANQSSKVFDLFGISNWKNSFEKIERNGKSD</sequence>
<dbReference type="OrthoDB" id="1050495at2"/>
<evidence type="ECO:0008006" key="5">
    <source>
        <dbReference type="Google" id="ProtNLM"/>
    </source>
</evidence>
<evidence type="ECO:0000313" key="2">
    <source>
        <dbReference type="EMBL" id="TDX94482.1"/>
    </source>
</evidence>
<accession>A0A3N0W655</accession>
<name>A0A3N0W655_9FLAO</name>
<reference evidence="2 4" key="2">
    <citation type="submission" date="2019-03" db="EMBL/GenBank/DDBJ databases">
        <title>Genomic Encyclopedia of Archaeal and Bacterial Type Strains, Phase II (KMG-II): from individual species to whole genera.</title>
        <authorList>
            <person name="Goeker M."/>
        </authorList>
    </citation>
    <scope>NUCLEOTIDE SEQUENCE [LARGE SCALE GENOMIC DNA]</scope>
    <source>
        <strain evidence="2 4">DSM 15235</strain>
    </source>
</reference>
<evidence type="ECO:0000313" key="1">
    <source>
        <dbReference type="EMBL" id="ROI00540.1"/>
    </source>
</evidence>
<comment type="caution">
    <text evidence="1">The sequence shown here is derived from an EMBL/GenBank/DDBJ whole genome shotgun (WGS) entry which is preliminary data.</text>
</comment>
<dbReference type="EMBL" id="SOQW01000001">
    <property type="protein sequence ID" value="TDX94482.1"/>
    <property type="molecule type" value="Genomic_DNA"/>
</dbReference>
<dbReference type="Gene3D" id="3.40.50.2000">
    <property type="entry name" value="Glycogen Phosphorylase B"/>
    <property type="match status" value="1"/>
</dbReference>